<name>F4KXD9_HALH1</name>
<keyword evidence="4" id="KW-1185">Reference proteome</keyword>
<dbReference type="InterPro" id="IPR007167">
    <property type="entry name" value="Fe-transptr_FeoA-like"/>
</dbReference>
<proteinExistence type="predicted"/>
<dbReference type="SMART" id="SM00899">
    <property type="entry name" value="FeoA"/>
    <property type="match status" value="1"/>
</dbReference>
<dbReference type="KEGG" id="hhy:Halhy_1453"/>
<evidence type="ECO:0000313" key="4">
    <source>
        <dbReference type="Proteomes" id="UP000008461"/>
    </source>
</evidence>
<dbReference type="InterPro" id="IPR008988">
    <property type="entry name" value="Transcriptional_repressor_C"/>
</dbReference>
<dbReference type="GO" id="GO:0046914">
    <property type="term" value="F:transition metal ion binding"/>
    <property type="evidence" value="ECO:0007669"/>
    <property type="project" value="InterPro"/>
</dbReference>
<evidence type="ECO:0000313" key="3">
    <source>
        <dbReference type="EMBL" id="AEE49347.1"/>
    </source>
</evidence>
<dbReference type="SUPFAM" id="SSF50037">
    <property type="entry name" value="C-terminal domain of transcriptional repressors"/>
    <property type="match status" value="1"/>
</dbReference>
<keyword evidence="1" id="KW-0408">Iron</keyword>
<dbReference type="InterPro" id="IPR038157">
    <property type="entry name" value="FeoA_core_dom"/>
</dbReference>
<reference key="2">
    <citation type="submission" date="2011-04" db="EMBL/GenBank/DDBJ databases">
        <title>Complete sequence of chromosome of Haliscomenobacter hydrossis DSM 1100.</title>
        <authorList>
            <consortium name="US DOE Joint Genome Institute (JGI-PGF)"/>
            <person name="Lucas S."/>
            <person name="Han J."/>
            <person name="Lapidus A."/>
            <person name="Bruce D."/>
            <person name="Goodwin L."/>
            <person name="Pitluck S."/>
            <person name="Peters L."/>
            <person name="Kyrpides N."/>
            <person name="Mavromatis K."/>
            <person name="Ivanova N."/>
            <person name="Ovchinnikova G."/>
            <person name="Pagani I."/>
            <person name="Daligault H."/>
            <person name="Detter J.C."/>
            <person name="Han C."/>
            <person name="Land M."/>
            <person name="Hauser L."/>
            <person name="Markowitz V."/>
            <person name="Cheng J.-F."/>
            <person name="Hugenholtz P."/>
            <person name="Woyke T."/>
            <person name="Wu D."/>
            <person name="Verbarg S."/>
            <person name="Frueling A."/>
            <person name="Brambilla E."/>
            <person name="Klenk H.-P."/>
            <person name="Eisen J.A."/>
        </authorList>
    </citation>
    <scope>NUCLEOTIDE SEQUENCE</scope>
    <source>
        <strain>DSM 1100</strain>
    </source>
</reference>
<dbReference type="HOGENOM" id="CLU_150646_12_0_10"/>
<sequence>MVATSNSGKQLAKMKIGSKGHVSHFTDTCMACKLLSMGILPGTQIEVIRAAPFGGGCYIKADNLLIALRKSEACSIVIQ</sequence>
<evidence type="ECO:0000259" key="2">
    <source>
        <dbReference type="SMART" id="SM00899"/>
    </source>
</evidence>
<dbReference type="PANTHER" id="PTHR42954:SF2">
    <property type="entry name" value="FE(2+) TRANSPORT PROTEIN A"/>
    <property type="match status" value="1"/>
</dbReference>
<dbReference type="Proteomes" id="UP000008461">
    <property type="component" value="Chromosome"/>
</dbReference>
<accession>F4KXD9</accession>
<organism evidence="3 4">
    <name type="scientific">Haliscomenobacter hydrossis (strain ATCC 27775 / DSM 1100 / LMG 10767 / O)</name>
    <dbReference type="NCBI Taxonomy" id="760192"/>
    <lineage>
        <taxon>Bacteria</taxon>
        <taxon>Pseudomonadati</taxon>
        <taxon>Bacteroidota</taxon>
        <taxon>Saprospiria</taxon>
        <taxon>Saprospirales</taxon>
        <taxon>Haliscomenobacteraceae</taxon>
        <taxon>Haliscomenobacter</taxon>
    </lineage>
</organism>
<evidence type="ECO:0000256" key="1">
    <source>
        <dbReference type="ARBA" id="ARBA00023004"/>
    </source>
</evidence>
<dbReference type="EMBL" id="CP002691">
    <property type="protein sequence ID" value="AEE49347.1"/>
    <property type="molecule type" value="Genomic_DNA"/>
</dbReference>
<feature type="domain" description="Ferrous iron transporter FeoA-like" evidence="2">
    <location>
        <begin position="9"/>
        <end position="79"/>
    </location>
</feature>
<dbReference type="InterPro" id="IPR052713">
    <property type="entry name" value="FeoA"/>
</dbReference>
<dbReference type="AlphaFoldDB" id="F4KXD9"/>
<dbReference type="Pfam" id="PF04023">
    <property type="entry name" value="FeoA"/>
    <property type="match status" value="1"/>
</dbReference>
<gene>
    <name evidence="3" type="ordered locus">Halhy_1453</name>
</gene>
<reference evidence="3 4" key="1">
    <citation type="journal article" date="2011" name="Stand. Genomic Sci.">
        <title>Complete genome sequence of Haliscomenobacter hydrossis type strain (O).</title>
        <authorList>
            <consortium name="US DOE Joint Genome Institute (JGI-PGF)"/>
            <person name="Daligault H."/>
            <person name="Lapidus A."/>
            <person name="Zeytun A."/>
            <person name="Nolan M."/>
            <person name="Lucas S."/>
            <person name="Del Rio T.G."/>
            <person name="Tice H."/>
            <person name="Cheng J.F."/>
            <person name="Tapia R."/>
            <person name="Han C."/>
            <person name="Goodwin L."/>
            <person name="Pitluck S."/>
            <person name="Liolios K."/>
            <person name="Pagani I."/>
            <person name="Ivanova N."/>
            <person name="Huntemann M."/>
            <person name="Mavromatis K."/>
            <person name="Mikhailova N."/>
            <person name="Pati A."/>
            <person name="Chen A."/>
            <person name="Palaniappan K."/>
            <person name="Land M."/>
            <person name="Hauser L."/>
            <person name="Brambilla E.M."/>
            <person name="Rohde M."/>
            <person name="Verbarg S."/>
            <person name="Goker M."/>
            <person name="Bristow J."/>
            <person name="Eisen J.A."/>
            <person name="Markowitz V."/>
            <person name="Hugenholtz P."/>
            <person name="Kyrpides N.C."/>
            <person name="Klenk H.P."/>
            <person name="Woyke T."/>
        </authorList>
    </citation>
    <scope>NUCLEOTIDE SEQUENCE [LARGE SCALE GENOMIC DNA]</scope>
    <source>
        <strain evidence="4">ATCC 27775 / DSM 1100 / LMG 10767 / O</strain>
    </source>
</reference>
<dbReference type="Gene3D" id="2.30.30.90">
    <property type="match status" value="1"/>
</dbReference>
<dbReference type="OrthoDB" id="9811076at2"/>
<dbReference type="PANTHER" id="PTHR42954">
    <property type="entry name" value="FE(2+) TRANSPORT PROTEIN A"/>
    <property type="match status" value="1"/>
</dbReference>
<protein>
    <submittedName>
        <fullName evidence="3">FeoA family protein</fullName>
    </submittedName>
</protein>
<dbReference type="eggNOG" id="COG1918">
    <property type="taxonomic scope" value="Bacteria"/>
</dbReference>
<dbReference type="STRING" id="760192.Halhy_1453"/>